<dbReference type="AlphaFoldDB" id="A0A7W3W2M2"/>
<evidence type="ECO:0000313" key="4">
    <source>
        <dbReference type="Proteomes" id="UP000526734"/>
    </source>
</evidence>
<feature type="region of interest" description="Disordered" evidence="1">
    <location>
        <begin position="22"/>
        <end position="72"/>
    </location>
</feature>
<evidence type="ECO:0000313" key="3">
    <source>
        <dbReference type="EMBL" id="MBB1157615.1"/>
    </source>
</evidence>
<keyword evidence="4" id="KW-1185">Reference proteome</keyword>
<dbReference type="Proteomes" id="UP000526734">
    <property type="component" value="Unassembled WGS sequence"/>
</dbReference>
<keyword evidence="2" id="KW-0732">Signal</keyword>
<feature type="signal peptide" evidence="2">
    <location>
        <begin position="1"/>
        <end position="24"/>
    </location>
</feature>
<reference evidence="3 4" key="1">
    <citation type="submission" date="2020-08" db="EMBL/GenBank/DDBJ databases">
        <title>Amycolatopsis sp. nov. DR6-1 isolated from Dendrobium heterocarpum.</title>
        <authorList>
            <person name="Tedsree N."/>
            <person name="Kuncharoen N."/>
            <person name="Likhitwitayawuid K."/>
            <person name="Tanasupawat S."/>
        </authorList>
    </citation>
    <scope>NUCLEOTIDE SEQUENCE [LARGE SCALE GENOMIC DNA]</scope>
    <source>
        <strain evidence="3 4">DR6-1</strain>
    </source>
</reference>
<protein>
    <submittedName>
        <fullName evidence="3">Uncharacterized protein</fullName>
    </submittedName>
</protein>
<comment type="caution">
    <text evidence="3">The sequence shown here is derived from an EMBL/GenBank/DDBJ whole genome shotgun (WGS) entry which is preliminary data.</text>
</comment>
<feature type="chain" id="PRO_5038350552" evidence="2">
    <location>
        <begin position="25"/>
        <end position="178"/>
    </location>
</feature>
<proteinExistence type="predicted"/>
<accession>A0A7W3W2M2</accession>
<feature type="compositionally biased region" description="Low complexity" evidence="1">
    <location>
        <begin position="27"/>
        <end position="66"/>
    </location>
</feature>
<organism evidence="3 4">
    <name type="scientific">Amycolatopsis dendrobii</name>
    <dbReference type="NCBI Taxonomy" id="2760662"/>
    <lineage>
        <taxon>Bacteria</taxon>
        <taxon>Bacillati</taxon>
        <taxon>Actinomycetota</taxon>
        <taxon>Actinomycetes</taxon>
        <taxon>Pseudonocardiales</taxon>
        <taxon>Pseudonocardiaceae</taxon>
        <taxon>Amycolatopsis</taxon>
    </lineage>
</organism>
<name>A0A7W3W2M2_9PSEU</name>
<evidence type="ECO:0000256" key="2">
    <source>
        <dbReference type="SAM" id="SignalP"/>
    </source>
</evidence>
<evidence type="ECO:0000256" key="1">
    <source>
        <dbReference type="SAM" id="MobiDB-lite"/>
    </source>
</evidence>
<gene>
    <name evidence="3" type="ORF">H4281_31100</name>
</gene>
<sequence length="178" mass="18050">MSARILPFLAVGAALLISSCSGESGGTASPAPSTAPASSSAATQPSPSPSTSAAPSSSAAAESESTGGDAVERYEAFMHAAGRQDLATVCEIAGPAAKKAEDEGMGPCEKTMPMAFQLISPAQKKALQTATVDRSKIKEGAKRVEIPARAVKASVKFTDSDLGDAVMENRGGTWYVVD</sequence>
<dbReference type="EMBL" id="JACGZW010000011">
    <property type="protein sequence ID" value="MBB1157615.1"/>
    <property type="molecule type" value="Genomic_DNA"/>
</dbReference>
<dbReference type="PROSITE" id="PS51257">
    <property type="entry name" value="PROKAR_LIPOPROTEIN"/>
    <property type="match status" value="1"/>
</dbReference>